<keyword evidence="1" id="KW-0479">Metal-binding</keyword>
<dbReference type="OrthoDB" id="420187at2759"/>
<keyword evidence="7" id="KW-1185">Reference proteome</keyword>
<evidence type="ECO:0000256" key="2">
    <source>
        <dbReference type="ARBA" id="ARBA00022771"/>
    </source>
</evidence>
<keyword evidence="3" id="KW-0862">Zinc</keyword>
<gene>
    <name evidence="6" type="ORF">KFL_000280120</name>
</gene>
<evidence type="ECO:0000259" key="5">
    <source>
        <dbReference type="PROSITE" id="PS50865"/>
    </source>
</evidence>
<accession>A0A1Y1HRW0</accession>
<dbReference type="SUPFAM" id="SSF144232">
    <property type="entry name" value="HIT/MYND zinc finger-like"/>
    <property type="match status" value="1"/>
</dbReference>
<evidence type="ECO:0000313" key="6">
    <source>
        <dbReference type="EMBL" id="GAQ79307.1"/>
    </source>
</evidence>
<sequence length="469" mass="52050">MAGASEGFVGSSSYADDVLLTKLLRSAGIQKPETCGLLLEILESARSKDSERRLIGSYQIRQCLKNLHMTRESQAYVHVAAFVIERGAVQAIASGMREVLTGNWEHLLVEKSLDLSSKSARKITVNKALIYSQCLASLAAVDNRCVAFILKEFPDVAKIASGMLLEEPSTEEVSHHKACRLRRQAGAELTKMLMNLMAGSESFTKIDAANTALLKGILTYAASIKDVDEATSRAEAESYFIALGIVQNAAFTQKVDLRALKRDLYELVEHVLANAKSRVQIDMAIQLLFMTANADLEENCISEYPSLGSSILALLSLGDRIGEFARDLVNCAANDFWKKEIQTVQGGQMATLDVSERFKDDKKAVQRAIQLCRVYSTSAAPQDICEAFHIERRRNKQDKDQRSSEERRKFATLPFRARLERRTCSNIGCGNTESVAGQFQVCGRCKLAVYCSKDCQKRAWKEGHKDLCH</sequence>
<name>A0A1Y1HRW0_KLENI</name>
<dbReference type="EMBL" id="DF236977">
    <property type="protein sequence ID" value="GAQ79307.1"/>
    <property type="molecule type" value="Genomic_DNA"/>
</dbReference>
<dbReference type="GO" id="GO:0008270">
    <property type="term" value="F:zinc ion binding"/>
    <property type="evidence" value="ECO:0007669"/>
    <property type="project" value="UniProtKB-KW"/>
</dbReference>
<evidence type="ECO:0000256" key="3">
    <source>
        <dbReference type="ARBA" id="ARBA00022833"/>
    </source>
</evidence>
<dbReference type="Proteomes" id="UP000054558">
    <property type="component" value="Unassembled WGS sequence"/>
</dbReference>
<proteinExistence type="predicted"/>
<evidence type="ECO:0000256" key="1">
    <source>
        <dbReference type="ARBA" id="ARBA00022723"/>
    </source>
</evidence>
<dbReference type="InterPro" id="IPR002893">
    <property type="entry name" value="Znf_MYND"/>
</dbReference>
<feature type="domain" description="MYND-type" evidence="5">
    <location>
        <begin position="426"/>
        <end position="468"/>
    </location>
</feature>
<keyword evidence="2 4" id="KW-0863">Zinc-finger</keyword>
<evidence type="ECO:0000256" key="4">
    <source>
        <dbReference type="PROSITE-ProRule" id="PRU00134"/>
    </source>
</evidence>
<dbReference type="AlphaFoldDB" id="A0A1Y1HRW0"/>
<dbReference type="Gene3D" id="6.10.140.2220">
    <property type="match status" value="1"/>
</dbReference>
<dbReference type="Pfam" id="PF01753">
    <property type="entry name" value="zf-MYND"/>
    <property type="match status" value="1"/>
</dbReference>
<organism evidence="6 7">
    <name type="scientific">Klebsormidium nitens</name>
    <name type="common">Green alga</name>
    <name type="synonym">Ulothrix nitens</name>
    <dbReference type="NCBI Taxonomy" id="105231"/>
    <lineage>
        <taxon>Eukaryota</taxon>
        <taxon>Viridiplantae</taxon>
        <taxon>Streptophyta</taxon>
        <taxon>Klebsormidiophyceae</taxon>
        <taxon>Klebsormidiales</taxon>
        <taxon>Klebsormidiaceae</taxon>
        <taxon>Klebsormidium</taxon>
    </lineage>
</organism>
<protein>
    <recommendedName>
        <fullName evidence="5">MYND-type domain-containing protein</fullName>
    </recommendedName>
</protein>
<evidence type="ECO:0000313" key="7">
    <source>
        <dbReference type="Proteomes" id="UP000054558"/>
    </source>
</evidence>
<reference evidence="6 7" key="1">
    <citation type="journal article" date="2014" name="Nat. Commun.">
        <title>Klebsormidium flaccidum genome reveals primary factors for plant terrestrial adaptation.</title>
        <authorList>
            <person name="Hori K."/>
            <person name="Maruyama F."/>
            <person name="Fujisawa T."/>
            <person name="Togashi T."/>
            <person name="Yamamoto N."/>
            <person name="Seo M."/>
            <person name="Sato S."/>
            <person name="Yamada T."/>
            <person name="Mori H."/>
            <person name="Tajima N."/>
            <person name="Moriyama T."/>
            <person name="Ikeuchi M."/>
            <person name="Watanabe M."/>
            <person name="Wada H."/>
            <person name="Kobayashi K."/>
            <person name="Saito M."/>
            <person name="Masuda T."/>
            <person name="Sasaki-Sekimoto Y."/>
            <person name="Mashiguchi K."/>
            <person name="Awai K."/>
            <person name="Shimojima M."/>
            <person name="Masuda S."/>
            <person name="Iwai M."/>
            <person name="Nobusawa T."/>
            <person name="Narise T."/>
            <person name="Kondo S."/>
            <person name="Saito H."/>
            <person name="Sato R."/>
            <person name="Murakawa M."/>
            <person name="Ihara Y."/>
            <person name="Oshima-Yamada Y."/>
            <person name="Ohtaka K."/>
            <person name="Satoh M."/>
            <person name="Sonobe K."/>
            <person name="Ishii M."/>
            <person name="Ohtani R."/>
            <person name="Kanamori-Sato M."/>
            <person name="Honoki R."/>
            <person name="Miyazaki D."/>
            <person name="Mochizuki H."/>
            <person name="Umetsu J."/>
            <person name="Higashi K."/>
            <person name="Shibata D."/>
            <person name="Kamiya Y."/>
            <person name="Sato N."/>
            <person name="Nakamura Y."/>
            <person name="Tabata S."/>
            <person name="Ida S."/>
            <person name="Kurokawa K."/>
            <person name="Ohta H."/>
        </authorList>
    </citation>
    <scope>NUCLEOTIDE SEQUENCE [LARGE SCALE GENOMIC DNA]</scope>
    <source>
        <strain evidence="6 7">NIES-2285</strain>
    </source>
</reference>
<dbReference type="PROSITE" id="PS50865">
    <property type="entry name" value="ZF_MYND_2"/>
    <property type="match status" value="1"/>
</dbReference>